<dbReference type="EMBL" id="KL198027">
    <property type="protein sequence ID" value="KDQ16595.1"/>
    <property type="molecule type" value="Genomic_DNA"/>
</dbReference>
<dbReference type="HOGENOM" id="CLU_997455_0_0_1"/>
<accession>A0A067MPF5</accession>
<sequence>MINSIGKYSALSSGPAIGVGVYKATLRAAADLMIKDPLYWEPTADRYHTLTIHPGDDPERIAGCRAYGSLCVDPMNDEVKTLLNVYLNQQPHQYPTKRSESTHATLIGGILSAYLLNRIDIHLTPQFQAFKEGFDIALGTHEEIKISFLTFLDLNTFPQFVMGIWSPLGVITTPDQIIPWLKFVYPQEYAHGAVFKAWFLSFLRGIGYPKGRNAEGLGLTSLFSKSSIAQDPGFRARLLCHALSGSPLMPLDEHTTFQAAHASICAMPGLLPVRGLCGA</sequence>
<evidence type="ECO:0000313" key="2">
    <source>
        <dbReference type="Proteomes" id="UP000027195"/>
    </source>
</evidence>
<dbReference type="Proteomes" id="UP000027195">
    <property type="component" value="Unassembled WGS sequence"/>
</dbReference>
<dbReference type="AlphaFoldDB" id="A0A067MPF5"/>
<reference evidence="2" key="1">
    <citation type="journal article" date="2014" name="Proc. Natl. Acad. Sci. U.S.A.">
        <title>Extensive sampling of basidiomycete genomes demonstrates inadequacy of the white-rot/brown-rot paradigm for wood decay fungi.</title>
        <authorList>
            <person name="Riley R."/>
            <person name="Salamov A.A."/>
            <person name="Brown D.W."/>
            <person name="Nagy L.G."/>
            <person name="Floudas D."/>
            <person name="Held B.W."/>
            <person name="Levasseur A."/>
            <person name="Lombard V."/>
            <person name="Morin E."/>
            <person name="Otillar R."/>
            <person name="Lindquist E.A."/>
            <person name="Sun H."/>
            <person name="LaButti K.M."/>
            <person name="Schmutz J."/>
            <person name="Jabbour D."/>
            <person name="Luo H."/>
            <person name="Baker S.E."/>
            <person name="Pisabarro A.G."/>
            <person name="Walton J.D."/>
            <person name="Blanchette R.A."/>
            <person name="Henrissat B."/>
            <person name="Martin F."/>
            <person name="Cullen D."/>
            <person name="Hibbett D.S."/>
            <person name="Grigoriev I.V."/>
        </authorList>
    </citation>
    <scope>NUCLEOTIDE SEQUENCE [LARGE SCALE GENOMIC DNA]</scope>
    <source>
        <strain evidence="2">FD-172 SS1</strain>
    </source>
</reference>
<organism evidence="1 2">
    <name type="scientific">Botryobasidium botryosum (strain FD-172 SS1)</name>
    <dbReference type="NCBI Taxonomy" id="930990"/>
    <lineage>
        <taxon>Eukaryota</taxon>
        <taxon>Fungi</taxon>
        <taxon>Dikarya</taxon>
        <taxon>Basidiomycota</taxon>
        <taxon>Agaricomycotina</taxon>
        <taxon>Agaricomycetes</taxon>
        <taxon>Cantharellales</taxon>
        <taxon>Botryobasidiaceae</taxon>
        <taxon>Botryobasidium</taxon>
    </lineage>
</organism>
<name>A0A067MPF5_BOTB1</name>
<gene>
    <name evidence="1" type="ORF">BOTBODRAFT_43495</name>
</gene>
<keyword evidence="2" id="KW-1185">Reference proteome</keyword>
<proteinExistence type="predicted"/>
<evidence type="ECO:0000313" key="1">
    <source>
        <dbReference type="EMBL" id="KDQ16595.1"/>
    </source>
</evidence>
<dbReference type="InParanoid" id="A0A067MPF5"/>
<protein>
    <submittedName>
        <fullName evidence="1">Uncharacterized protein</fullName>
    </submittedName>
</protein>